<organism evidence="1 2">
    <name type="scientific">Shewanella mangrovisoli</name>
    <dbReference type="NCBI Taxonomy" id="2864211"/>
    <lineage>
        <taxon>Bacteria</taxon>
        <taxon>Pseudomonadati</taxon>
        <taxon>Pseudomonadota</taxon>
        <taxon>Gammaproteobacteria</taxon>
        <taxon>Alteromonadales</taxon>
        <taxon>Shewanellaceae</taxon>
        <taxon>Shewanella</taxon>
    </lineage>
</organism>
<sequence length="69" mass="7721">MSTIRSRDGDSVALILWQQLQRDDDEAEEALYQLNPGLEQYGPILPAGIEVKLPELAAKTPDKVVNVWD</sequence>
<dbReference type="RefSeq" id="WP_220054888.1">
    <property type="nucleotide sequence ID" value="NZ_JBCATE010000002.1"/>
</dbReference>
<keyword evidence="2" id="KW-1185">Reference proteome</keyword>
<dbReference type="Proteomes" id="UP001576708">
    <property type="component" value="Unassembled WGS sequence"/>
</dbReference>
<dbReference type="Pfam" id="PF05489">
    <property type="entry name" value="Phage_tail_X"/>
    <property type="match status" value="1"/>
</dbReference>
<evidence type="ECO:0000313" key="1">
    <source>
        <dbReference type="EMBL" id="MFB2619568.1"/>
    </source>
</evidence>
<gene>
    <name evidence="1" type="ORF">ACE02W_07135</name>
</gene>
<accession>A0ABV4VGY9</accession>
<name>A0ABV4VGY9_9GAMM</name>
<dbReference type="EMBL" id="JBHFGU010000002">
    <property type="protein sequence ID" value="MFB2619568.1"/>
    <property type="molecule type" value="Genomic_DNA"/>
</dbReference>
<comment type="caution">
    <text evidence="1">The sequence shown here is derived from an EMBL/GenBank/DDBJ whole genome shotgun (WGS) entry which is preliminary data.</text>
</comment>
<reference evidence="1 2" key="1">
    <citation type="submission" date="2024-09" db="EMBL/GenBank/DDBJ databases">
        <authorList>
            <person name="Zhang Y."/>
        </authorList>
    </citation>
    <scope>NUCLEOTIDE SEQUENCE [LARGE SCALE GENOMIC DNA]</scope>
    <source>
        <strain evidence="1 2">ZJ318</strain>
    </source>
</reference>
<proteinExistence type="predicted"/>
<protein>
    <submittedName>
        <fullName evidence="1">Tail protein X</fullName>
    </submittedName>
</protein>
<dbReference type="InterPro" id="IPR008861">
    <property type="entry name" value="GpX-like"/>
</dbReference>
<evidence type="ECO:0000313" key="2">
    <source>
        <dbReference type="Proteomes" id="UP001576708"/>
    </source>
</evidence>